<dbReference type="SUPFAM" id="SSF52540">
    <property type="entry name" value="P-loop containing nucleoside triphosphate hydrolases"/>
    <property type="match status" value="1"/>
</dbReference>
<reference evidence="10 11" key="1">
    <citation type="submission" date="2024-04" db="EMBL/GenBank/DDBJ databases">
        <title>Tritrichomonas musculus Genome.</title>
        <authorList>
            <person name="Alves-Ferreira E."/>
            <person name="Grigg M."/>
            <person name="Lorenzi H."/>
            <person name="Galac M."/>
        </authorList>
    </citation>
    <scope>NUCLEOTIDE SEQUENCE [LARGE SCALE GENOMIC DNA]</scope>
    <source>
        <strain evidence="10 11">EAF2021</strain>
    </source>
</reference>
<proteinExistence type="inferred from homology"/>
<evidence type="ECO:0000313" key="11">
    <source>
        <dbReference type="Proteomes" id="UP001470230"/>
    </source>
</evidence>
<dbReference type="Proteomes" id="UP001470230">
    <property type="component" value="Unassembled WGS sequence"/>
</dbReference>
<dbReference type="Pfam" id="PF00225">
    <property type="entry name" value="Kinesin"/>
    <property type="match status" value="1"/>
</dbReference>
<comment type="similarity">
    <text evidence="5 6">Belongs to the TRAFAC class myosin-kinesin ATPase superfamily. Kinesin family.</text>
</comment>
<dbReference type="SMART" id="SM00129">
    <property type="entry name" value="KISc"/>
    <property type="match status" value="1"/>
</dbReference>
<feature type="region of interest" description="Disordered" evidence="8">
    <location>
        <begin position="391"/>
        <end position="446"/>
    </location>
</feature>
<dbReference type="InterPro" id="IPR027640">
    <property type="entry name" value="Kinesin-like_fam"/>
</dbReference>
<evidence type="ECO:0000259" key="9">
    <source>
        <dbReference type="PROSITE" id="PS50067"/>
    </source>
</evidence>
<evidence type="ECO:0000256" key="5">
    <source>
        <dbReference type="PROSITE-ProRule" id="PRU00283"/>
    </source>
</evidence>
<feature type="region of interest" description="Disordered" evidence="8">
    <location>
        <begin position="685"/>
        <end position="743"/>
    </location>
</feature>
<dbReference type="PANTHER" id="PTHR47968:SF75">
    <property type="entry name" value="CENTROMERE-ASSOCIATED PROTEIN E"/>
    <property type="match status" value="1"/>
</dbReference>
<dbReference type="PRINTS" id="PR00380">
    <property type="entry name" value="KINESINHEAVY"/>
</dbReference>
<dbReference type="PANTHER" id="PTHR47968">
    <property type="entry name" value="CENTROMERE PROTEIN E"/>
    <property type="match status" value="1"/>
</dbReference>
<accession>A0ABR2HJX6</accession>
<evidence type="ECO:0000256" key="1">
    <source>
        <dbReference type="ARBA" id="ARBA00022741"/>
    </source>
</evidence>
<feature type="binding site" evidence="5">
    <location>
        <begin position="95"/>
        <end position="102"/>
    </location>
    <ligand>
        <name>ATP</name>
        <dbReference type="ChEBI" id="CHEBI:30616"/>
    </ligand>
</feature>
<sequence>MTQESIQVYARVRPCAEPANDFPGVKIDEVDSSILRIDLPPGLTQANLTQEAHYRFPFKHIFWKDSLQDDIFNIVAVPLIDHAMEGYNATLFAYGQTGSGKTFTITGDGTPTCMGIVPRAIQYVYNNIPSYSDFEISISYLEIYNNVAYDLLTNQSSEKASSIQRLEDLKRVQIADTGKETICKSLSIEPAPDIEAAHLQFWTGEAARQKAATVNNKYSSRSHTIFTFYFKFTQNVTTNENGTEFTVPTPISSKINFVDLAGSEKYETLSDDITERKLEARHINKSLSTLQSVILGINGKKSHIPFRDSTLTRFLKDSLVGNVKTAMISALSTNKNHISETLSTCRFAESVARVTTTSKINIRELPPHEMITRLRSEIAHLRQSIARASGAYYTPSSNTNSQEQDENDNETASNGSHNSEENENANSKSENDTPSTAESSETPKVRKISDIEAVELKKQAIQFVENQSNHLDAYAPEQAQFCFQFLKELIRRGNTASMTVSRLQEKVDDTKKTMDNLLLLMSARQSNQSNGKPLIAKQSAYLEFCKNHEKFSILRQMKKALKEGNTIAQKKYEEFIKLRKEKNDLQDKISKVENRLDELEHNGSKGKQIENDPEVIAAREELQALENQNVSVLANFNKCNDDMKRCKEQIIALNRDAHQIQNEMHNEFEKFWVNVVMAHSTAQKNMNANNNNNNNNTNSNNSGSTPTSPYSKKSSERISSSMRERRKRPQVPLTTEPQRNKPL</sequence>
<dbReference type="InterPro" id="IPR027417">
    <property type="entry name" value="P-loop_NTPase"/>
</dbReference>
<evidence type="ECO:0000256" key="8">
    <source>
        <dbReference type="SAM" id="MobiDB-lite"/>
    </source>
</evidence>
<keyword evidence="1 5" id="KW-0547">Nucleotide-binding</keyword>
<evidence type="ECO:0000313" key="10">
    <source>
        <dbReference type="EMBL" id="KAK8848248.1"/>
    </source>
</evidence>
<evidence type="ECO:0000256" key="6">
    <source>
        <dbReference type="RuleBase" id="RU000394"/>
    </source>
</evidence>
<keyword evidence="3 7" id="KW-0175">Coiled coil</keyword>
<feature type="domain" description="Kinesin motor" evidence="9">
    <location>
        <begin position="5"/>
        <end position="354"/>
    </location>
</feature>
<dbReference type="PROSITE" id="PS00411">
    <property type="entry name" value="KINESIN_MOTOR_1"/>
    <property type="match status" value="1"/>
</dbReference>
<keyword evidence="4 5" id="KW-0505">Motor protein</keyword>
<gene>
    <name evidence="10" type="ORF">M9Y10_019304</name>
</gene>
<dbReference type="Gene3D" id="3.40.850.10">
    <property type="entry name" value="Kinesin motor domain"/>
    <property type="match status" value="1"/>
</dbReference>
<keyword evidence="2 5" id="KW-0067">ATP-binding</keyword>
<feature type="coiled-coil region" evidence="7">
    <location>
        <begin position="568"/>
        <end position="663"/>
    </location>
</feature>
<dbReference type="PROSITE" id="PS50067">
    <property type="entry name" value="KINESIN_MOTOR_2"/>
    <property type="match status" value="1"/>
</dbReference>
<keyword evidence="6" id="KW-0493">Microtubule</keyword>
<protein>
    <recommendedName>
        <fullName evidence="6">Kinesin-like protein</fullName>
    </recommendedName>
</protein>
<feature type="compositionally biased region" description="Low complexity" evidence="8">
    <location>
        <begin position="685"/>
        <end position="721"/>
    </location>
</feature>
<evidence type="ECO:0000256" key="7">
    <source>
        <dbReference type="SAM" id="Coils"/>
    </source>
</evidence>
<dbReference type="InterPro" id="IPR036961">
    <property type="entry name" value="Kinesin_motor_dom_sf"/>
</dbReference>
<evidence type="ECO:0000256" key="2">
    <source>
        <dbReference type="ARBA" id="ARBA00022840"/>
    </source>
</evidence>
<dbReference type="EMBL" id="JAPFFF010000027">
    <property type="protein sequence ID" value="KAK8848248.1"/>
    <property type="molecule type" value="Genomic_DNA"/>
</dbReference>
<dbReference type="InterPro" id="IPR001752">
    <property type="entry name" value="Kinesin_motor_dom"/>
</dbReference>
<evidence type="ECO:0000256" key="4">
    <source>
        <dbReference type="ARBA" id="ARBA00023175"/>
    </source>
</evidence>
<dbReference type="InterPro" id="IPR019821">
    <property type="entry name" value="Kinesin_motor_CS"/>
</dbReference>
<evidence type="ECO:0000256" key="3">
    <source>
        <dbReference type="ARBA" id="ARBA00023054"/>
    </source>
</evidence>
<organism evidence="10 11">
    <name type="scientific">Tritrichomonas musculus</name>
    <dbReference type="NCBI Taxonomy" id="1915356"/>
    <lineage>
        <taxon>Eukaryota</taxon>
        <taxon>Metamonada</taxon>
        <taxon>Parabasalia</taxon>
        <taxon>Tritrichomonadida</taxon>
        <taxon>Tritrichomonadidae</taxon>
        <taxon>Tritrichomonas</taxon>
    </lineage>
</organism>
<comment type="caution">
    <text evidence="10">The sequence shown here is derived from an EMBL/GenBank/DDBJ whole genome shotgun (WGS) entry which is preliminary data.</text>
</comment>
<name>A0ABR2HJX6_9EUKA</name>
<keyword evidence="11" id="KW-1185">Reference proteome</keyword>